<evidence type="ECO:0000313" key="2">
    <source>
        <dbReference type="Proteomes" id="UP001177670"/>
    </source>
</evidence>
<evidence type="ECO:0000313" key="1">
    <source>
        <dbReference type="EMBL" id="KAK1130354.1"/>
    </source>
</evidence>
<protein>
    <submittedName>
        <fullName evidence="1">Uncharacterized protein</fullName>
    </submittedName>
</protein>
<reference evidence="1" key="1">
    <citation type="submission" date="2021-10" db="EMBL/GenBank/DDBJ databases">
        <title>Melipona bicolor Genome sequencing and assembly.</title>
        <authorList>
            <person name="Araujo N.S."/>
            <person name="Arias M.C."/>
        </authorList>
    </citation>
    <scope>NUCLEOTIDE SEQUENCE</scope>
    <source>
        <strain evidence="1">USP_2M_L1-L4_2017</strain>
        <tissue evidence="1">Whole body</tissue>
    </source>
</reference>
<gene>
    <name evidence="1" type="ORF">K0M31_018490</name>
</gene>
<dbReference type="AlphaFoldDB" id="A0AA40G3W4"/>
<proteinExistence type="predicted"/>
<organism evidence="1 2">
    <name type="scientific">Melipona bicolor</name>
    <dbReference type="NCBI Taxonomy" id="60889"/>
    <lineage>
        <taxon>Eukaryota</taxon>
        <taxon>Metazoa</taxon>
        <taxon>Ecdysozoa</taxon>
        <taxon>Arthropoda</taxon>
        <taxon>Hexapoda</taxon>
        <taxon>Insecta</taxon>
        <taxon>Pterygota</taxon>
        <taxon>Neoptera</taxon>
        <taxon>Endopterygota</taxon>
        <taxon>Hymenoptera</taxon>
        <taxon>Apocrita</taxon>
        <taxon>Aculeata</taxon>
        <taxon>Apoidea</taxon>
        <taxon>Anthophila</taxon>
        <taxon>Apidae</taxon>
        <taxon>Melipona</taxon>
    </lineage>
</organism>
<comment type="caution">
    <text evidence="1">The sequence shown here is derived from an EMBL/GenBank/DDBJ whole genome shotgun (WGS) entry which is preliminary data.</text>
</comment>
<dbReference type="Proteomes" id="UP001177670">
    <property type="component" value="Unassembled WGS sequence"/>
</dbReference>
<accession>A0AA40G3W4</accession>
<dbReference type="EMBL" id="JAHYIQ010000007">
    <property type="protein sequence ID" value="KAK1130354.1"/>
    <property type="molecule type" value="Genomic_DNA"/>
</dbReference>
<keyword evidence="2" id="KW-1185">Reference proteome</keyword>
<name>A0AA40G3W4_9HYME</name>
<sequence length="91" mass="10089">MFAAKLECQAFVHRMQEKRACPLEGHDHLGRDDPGESARLTGTAPCLLDDTHSRPGSNQADYFWATAVLRKSFGVRDGFLKNYVAFDGCSV</sequence>